<feature type="compositionally biased region" description="Basic residues" evidence="1">
    <location>
        <begin position="211"/>
        <end position="225"/>
    </location>
</feature>
<evidence type="ECO:0008006" key="4">
    <source>
        <dbReference type="Google" id="ProtNLM"/>
    </source>
</evidence>
<accession>A0A0C3BBA3</accession>
<dbReference type="Proteomes" id="UP000054097">
    <property type="component" value="Unassembled WGS sequence"/>
</dbReference>
<feature type="compositionally biased region" description="Basic residues" evidence="1">
    <location>
        <begin position="237"/>
        <end position="246"/>
    </location>
</feature>
<evidence type="ECO:0000313" key="3">
    <source>
        <dbReference type="Proteomes" id="UP000054097"/>
    </source>
</evidence>
<feature type="compositionally biased region" description="Basic and acidic residues" evidence="1">
    <location>
        <begin position="186"/>
        <end position="196"/>
    </location>
</feature>
<dbReference type="AlphaFoldDB" id="A0A0C3BBA3"/>
<feature type="compositionally biased region" description="Polar residues" evidence="1">
    <location>
        <begin position="80"/>
        <end position="99"/>
    </location>
</feature>
<dbReference type="HOGENOM" id="CLU_061417_1_0_1"/>
<proteinExistence type="predicted"/>
<reference evidence="2 3" key="1">
    <citation type="submission" date="2014-04" db="EMBL/GenBank/DDBJ databases">
        <authorList>
            <consortium name="DOE Joint Genome Institute"/>
            <person name="Kuo A."/>
            <person name="Zuccaro A."/>
            <person name="Kohler A."/>
            <person name="Nagy L.G."/>
            <person name="Floudas D."/>
            <person name="Copeland A."/>
            <person name="Barry K.W."/>
            <person name="Cichocki N."/>
            <person name="Veneault-Fourrey C."/>
            <person name="LaButti K."/>
            <person name="Lindquist E.A."/>
            <person name="Lipzen A."/>
            <person name="Lundell T."/>
            <person name="Morin E."/>
            <person name="Murat C."/>
            <person name="Sun H."/>
            <person name="Tunlid A."/>
            <person name="Henrissat B."/>
            <person name="Grigoriev I.V."/>
            <person name="Hibbett D.S."/>
            <person name="Martin F."/>
            <person name="Nordberg H.P."/>
            <person name="Cantor M.N."/>
            <person name="Hua S.X."/>
        </authorList>
    </citation>
    <scope>NUCLEOTIDE SEQUENCE [LARGE SCALE GENOMIC DNA]</scope>
    <source>
        <strain evidence="2 3">MAFF 305830</strain>
    </source>
</reference>
<evidence type="ECO:0000256" key="1">
    <source>
        <dbReference type="SAM" id="MobiDB-lite"/>
    </source>
</evidence>
<evidence type="ECO:0000313" key="2">
    <source>
        <dbReference type="EMBL" id="KIM28731.1"/>
    </source>
</evidence>
<protein>
    <recommendedName>
        <fullName evidence="4">G-patch domain-containing protein</fullName>
    </recommendedName>
</protein>
<dbReference type="EMBL" id="KN824291">
    <property type="protein sequence ID" value="KIM28731.1"/>
    <property type="molecule type" value="Genomic_DNA"/>
</dbReference>
<organism evidence="2 3">
    <name type="scientific">Serendipita vermifera MAFF 305830</name>
    <dbReference type="NCBI Taxonomy" id="933852"/>
    <lineage>
        <taxon>Eukaryota</taxon>
        <taxon>Fungi</taxon>
        <taxon>Dikarya</taxon>
        <taxon>Basidiomycota</taxon>
        <taxon>Agaricomycotina</taxon>
        <taxon>Agaricomycetes</taxon>
        <taxon>Sebacinales</taxon>
        <taxon>Serendipitaceae</taxon>
        <taxon>Serendipita</taxon>
    </lineage>
</organism>
<name>A0A0C3BBA3_SERVB</name>
<feature type="region of interest" description="Disordered" evidence="1">
    <location>
        <begin position="68"/>
        <end position="99"/>
    </location>
</feature>
<gene>
    <name evidence="2" type="ORF">M408DRAFT_329190</name>
</gene>
<dbReference type="STRING" id="933852.A0A0C3BBA3"/>
<sequence length="246" mass="27806">MTIDSHSYLLSRGWKGKGTALQEGGLSRPIVQAQKKDLKGLGKNRDDGFQFWDHVYAAAADAIKIHVEDSEDEDEASRSQVLPTLTDPTQSGSNKLSLTQTGILSHRRPIEYGEESRPIFSITRHSDTDLLTLAKREAAKRELYSRFYRGGIVHQEEEERPRHPKQMKSATESDVEKPPAPASNRSEADNEHEASARLEQGTNAKLLRKEEKKRRKEEKKGSKKRKLEEENGLGLPTKRHRRASSS</sequence>
<dbReference type="OrthoDB" id="3366546at2759"/>
<reference evidence="3" key="2">
    <citation type="submission" date="2015-01" db="EMBL/GenBank/DDBJ databases">
        <title>Evolutionary Origins and Diversification of the Mycorrhizal Mutualists.</title>
        <authorList>
            <consortium name="DOE Joint Genome Institute"/>
            <consortium name="Mycorrhizal Genomics Consortium"/>
            <person name="Kohler A."/>
            <person name="Kuo A."/>
            <person name="Nagy L.G."/>
            <person name="Floudas D."/>
            <person name="Copeland A."/>
            <person name="Barry K.W."/>
            <person name="Cichocki N."/>
            <person name="Veneault-Fourrey C."/>
            <person name="LaButti K."/>
            <person name="Lindquist E.A."/>
            <person name="Lipzen A."/>
            <person name="Lundell T."/>
            <person name="Morin E."/>
            <person name="Murat C."/>
            <person name="Riley R."/>
            <person name="Ohm R."/>
            <person name="Sun H."/>
            <person name="Tunlid A."/>
            <person name="Henrissat B."/>
            <person name="Grigoriev I.V."/>
            <person name="Hibbett D.S."/>
            <person name="Martin F."/>
        </authorList>
    </citation>
    <scope>NUCLEOTIDE SEQUENCE [LARGE SCALE GENOMIC DNA]</scope>
    <source>
        <strain evidence="3">MAFF 305830</strain>
    </source>
</reference>
<feature type="region of interest" description="Disordered" evidence="1">
    <location>
        <begin position="154"/>
        <end position="246"/>
    </location>
</feature>
<keyword evidence="3" id="KW-1185">Reference proteome</keyword>